<reference evidence="3" key="1">
    <citation type="journal article" date="2025" name="Foods">
        <title>Unveiling the Microbial Signatures of Arabica Coffee Cherries: Insights into Ripeness Specific Diversity, Functional Traits, and Implications for Quality and Safety.</title>
        <authorList>
            <consortium name="RefSeq"/>
            <person name="Tenea G.N."/>
            <person name="Cifuentes V."/>
            <person name="Reyes P."/>
            <person name="Cevallos-Vallejos M."/>
        </authorList>
    </citation>
    <scope>NUCLEOTIDE SEQUENCE [LARGE SCALE GENOMIC DNA]</scope>
</reference>
<dbReference type="Proteomes" id="UP001652660">
    <property type="component" value="Chromosome 8c"/>
</dbReference>
<dbReference type="SUPFAM" id="SSF53474">
    <property type="entry name" value="alpha/beta-Hydrolases"/>
    <property type="match status" value="1"/>
</dbReference>
<evidence type="ECO:0000313" key="3">
    <source>
        <dbReference type="Proteomes" id="UP001652660"/>
    </source>
</evidence>
<dbReference type="PANTHER" id="PTHR23024">
    <property type="entry name" value="ARYLACETAMIDE DEACETYLASE"/>
    <property type="match status" value="1"/>
</dbReference>
<dbReference type="AlphaFoldDB" id="A0A6P6TQ59"/>
<sequence length="363" mass="40408">MLYHKFVAREKLSRLYCLQKYLLSTKPLSNKIIMPDQVQQPVDPNENPYGYLGMAKNPDGSITRLAQLPGTPASSDPSNPFHLSKDLDINQSKGTWARIFVPREAFDSSPAKKLPLIIYVHGGGFILCSVNSSSFDALYTPIVTEIPAVVVSVEYRLAPEHRLPAAYEDCFEALHWIKKSKDEWLEKYADFSKAFLMGTSAGGNIAYHVGLHAAACVDDLGPLQIKGLILHQPFFGGTERTESELRLAKNMVIPLTVCDLMWDLSLPIGVDRDHEYCNPTAEIKSGQFDQVKALRWKVLVTGCDGDPLVDRQIELWKKLEECGVSATGKFDEGGCHGYEFGYPDKAKELVLRIKELVKSATTS</sequence>
<comment type="similarity">
    <text evidence="1">Belongs to the 'GDXG' lipolytic enzyme family.</text>
</comment>
<dbReference type="OrthoDB" id="408631at2759"/>
<feature type="domain" description="Alpha/beta hydrolase fold-3" evidence="2">
    <location>
        <begin position="117"/>
        <end position="338"/>
    </location>
</feature>
<dbReference type="PANTHER" id="PTHR23024:SF546">
    <property type="entry name" value="CARBOXYLESTERASE 120-RELATED"/>
    <property type="match status" value="1"/>
</dbReference>
<evidence type="ECO:0000256" key="1">
    <source>
        <dbReference type="ARBA" id="ARBA00010515"/>
    </source>
</evidence>
<evidence type="ECO:0000313" key="4">
    <source>
        <dbReference type="RefSeq" id="XP_027080250.2"/>
    </source>
</evidence>
<dbReference type="RefSeq" id="XP_027080250.2">
    <property type="nucleotide sequence ID" value="XM_027224449.2"/>
</dbReference>
<gene>
    <name evidence="4" type="primary">LOC113703172</name>
</gene>
<proteinExistence type="inferred from homology"/>
<name>A0A6P6TQ59_COFAR</name>
<reference evidence="4" key="2">
    <citation type="submission" date="2025-08" db="UniProtKB">
        <authorList>
            <consortium name="RefSeq"/>
        </authorList>
    </citation>
    <scope>IDENTIFICATION</scope>
    <source>
        <tissue evidence="4">Leaves</tissue>
    </source>
</reference>
<evidence type="ECO:0000259" key="2">
    <source>
        <dbReference type="Pfam" id="PF07859"/>
    </source>
</evidence>
<dbReference type="GO" id="GO:0016787">
    <property type="term" value="F:hydrolase activity"/>
    <property type="evidence" value="ECO:0007669"/>
    <property type="project" value="InterPro"/>
</dbReference>
<dbReference type="GeneID" id="113703172"/>
<protein>
    <submittedName>
        <fullName evidence="4">Carboxylesterase 1-like</fullName>
    </submittedName>
</protein>
<dbReference type="InterPro" id="IPR029058">
    <property type="entry name" value="AB_hydrolase_fold"/>
</dbReference>
<dbReference type="Pfam" id="PF07859">
    <property type="entry name" value="Abhydrolase_3"/>
    <property type="match status" value="1"/>
</dbReference>
<keyword evidence="3" id="KW-1185">Reference proteome</keyword>
<accession>A0A6P6TQ59</accession>
<dbReference type="InterPro" id="IPR050466">
    <property type="entry name" value="Carboxylest/Gibb_receptor"/>
</dbReference>
<dbReference type="InterPro" id="IPR013094">
    <property type="entry name" value="AB_hydrolase_3"/>
</dbReference>
<organism evidence="3 4">
    <name type="scientific">Coffea arabica</name>
    <name type="common">Arabian coffee</name>
    <dbReference type="NCBI Taxonomy" id="13443"/>
    <lineage>
        <taxon>Eukaryota</taxon>
        <taxon>Viridiplantae</taxon>
        <taxon>Streptophyta</taxon>
        <taxon>Embryophyta</taxon>
        <taxon>Tracheophyta</taxon>
        <taxon>Spermatophyta</taxon>
        <taxon>Magnoliopsida</taxon>
        <taxon>eudicotyledons</taxon>
        <taxon>Gunneridae</taxon>
        <taxon>Pentapetalae</taxon>
        <taxon>asterids</taxon>
        <taxon>lamiids</taxon>
        <taxon>Gentianales</taxon>
        <taxon>Rubiaceae</taxon>
        <taxon>Ixoroideae</taxon>
        <taxon>Gardenieae complex</taxon>
        <taxon>Bertiereae - Coffeeae clade</taxon>
        <taxon>Coffeeae</taxon>
        <taxon>Coffea</taxon>
    </lineage>
</organism>
<dbReference type="Gene3D" id="3.40.50.1820">
    <property type="entry name" value="alpha/beta hydrolase"/>
    <property type="match status" value="1"/>
</dbReference>